<dbReference type="WBParaSite" id="PS1159_v2.g24587.t1">
    <property type="protein sequence ID" value="PS1159_v2.g24587.t1"/>
    <property type="gene ID" value="PS1159_v2.g24587"/>
</dbReference>
<organism evidence="1 2">
    <name type="scientific">Panagrolaimus sp. PS1159</name>
    <dbReference type="NCBI Taxonomy" id="55785"/>
    <lineage>
        <taxon>Eukaryota</taxon>
        <taxon>Metazoa</taxon>
        <taxon>Ecdysozoa</taxon>
        <taxon>Nematoda</taxon>
        <taxon>Chromadorea</taxon>
        <taxon>Rhabditida</taxon>
        <taxon>Tylenchina</taxon>
        <taxon>Panagrolaimomorpha</taxon>
        <taxon>Panagrolaimoidea</taxon>
        <taxon>Panagrolaimidae</taxon>
        <taxon>Panagrolaimus</taxon>
    </lineage>
</organism>
<dbReference type="Proteomes" id="UP000887580">
    <property type="component" value="Unplaced"/>
</dbReference>
<accession>A0AC35G6M1</accession>
<evidence type="ECO:0000313" key="2">
    <source>
        <dbReference type="WBParaSite" id="PS1159_v2.g24587.t1"/>
    </source>
</evidence>
<sequence length="131" mass="14964">MASSKETMPKLEEILITTEKPEMPMEAKKVLEKMEMPEFWSHHDGEVKVNKADEKKTDALEIKQKKEGEAEFISDNKNSGEAKVNEEMIEEITESDEERVEEKPFIGGLMGENETSTTMIPDHESITHLPE</sequence>
<protein>
    <submittedName>
        <fullName evidence="2">Uncharacterized protein</fullName>
    </submittedName>
</protein>
<name>A0AC35G6M1_9BILA</name>
<evidence type="ECO:0000313" key="1">
    <source>
        <dbReference type="Proteomes" id="UP000887580"/>
    </source>
</evidence>
<reference evidence="2" key="1">
    <citation type="submission" date="2022-11" db="UniProtKB">
        <authorList>
            <consortium name="WormBaseParasite"/>
        </authorList>
    </citation>
    <scope>IDENTIFICATION</scope>
</reference>
<proteinExistence type="predicted"/>